<evidence type="ECO:0000313" key="2">
    <source>
        <dbReference type="Proteomes" id="UP000388235"/>
    </source>
</evidence>
<sequence length="180" mass="19967">MPNPALSEAIREAYASAPSDVVILHTLELRHPGFVDKYNQPMAIRIVRDHQDLTARLEPTAPINGGEMVQFIALGFELELPPVNTAPVPEISVTIDNVSRELIRHLDAAVESSEKFEITYRPYLSTDLEGPQMDPPITLTLTEVEADISRVTGRARMLDIGNKSFPSEVYTASRFPGLTR</sequence>
<dbReference type="Pfam" id="PF08875">
    <property type="entry name" value="DUF1833"/>
    <property type="match status" value="1"/>
</dbReference>
<protein>
    <submittedName>
        <fullName evidence="1">DUF1833 domain-containing protein</fullName>
    </submittedName>
</protein>
<dbReference type="OrthoDB" id="7338622at2"/>
<dbReference type="RefSeq" id="WP_153714127.1">
    <property type="nucleotide sequence ID" value="NZ_CP045871.1"/>
</dbReference>
<dbReference type="EMBL" id="CP045871">
    <property type="protein sequence ID" value="QGG80623.1"/>
    <property type="molecule type" value="Genomic_DNA"/>
</dbReference>
<dbReference type="KEGG" id="llp:GH975_08590"/>
<keyword evidence="2" id="KW-1185">Reference proteome</keyword>
<dbReference type="AlphaFoldDB" id="A0A5Q2QBF9"/>
<accession>A0A5Q2QBF9</accession>
<dbReference type="InterPro" id="IPR014974">
    <property type="entry name" value="DUF1833"/>
</dbReference>
<dbReference type="Proteomes" id="UP000388235">
    <property type="component" value="Chromosome"/>
</dbReference>
<gene>
    <name evidence="1" type="ORF">GH975_08590</name>
</gene>
<name>A0A5Q2QBF9_9GAMM</name>
<reference evidence="1 2" key="1">
    <citation type="submission" date="2019-11" db="EMBL/GenBank/DDBJ databases">
        <authorList>
            <person name="Khan S.A."/>
            <person name="Jeon C.O."/>
            <person name="Chun B.H."/>
        </authorList>
    </citation>
    <scope>NUCLEOTIDE SEQUENCE [LARGE SCALE GENOMIC DNA]</scope>
    <source>
        <strain evidence="1 2">IMCC 1097</strain>
    </source>
</reference>
<proteinExistence type="predicted"/>
<evidence type="ECO:0000313" key="1">
    <source>
        <dbReference type="EMBL" id="QGG80623.1"/>
    </source>
</evidence>
<organism evidence="1 2">
    <name type="scientific">Litorivicinus lipolyticus</name>
    <dbReference type="NCBI Taxonomy" id="418701"/>
    <lineage>
        <taxon>Bacteria</taxon>
        <taxon>Pseudomonadati</taxon>
        <taxon>Pseudomonadota</taxon>
        <taxon>Gammaproteobacteria</taxon>
        <taxon>Oceanospirillales</taxon>
        <taxon>Litorivicinaceae</taxon>
        <taxon>Litorivicinus</taxon>
    </lineage>
</organism>